<evidence type="ECO:0000313" key="17">
    <source>
        <dbReference type="Proteomes" id="UP000038045"/>
    </source>
</evidence>
<comment type="similarity">
    <text evidence="5">Belongs to the acetyltransferase family. AANAT subfamily.</text>
</comment>
<dbReference type="GO" id="GO:0004059">
    <property type="term" value="F:aralkylamine N-acetyltransferase activity"/>
    <property type="evidence" value="ECO:0007669"/>
    <property type="project" value="UniProtKB-EC"/>
</dbReference>
<dbReference type="WBParaSite" id="PTRK_0000444500.1">
    <property type="protein sequence ID" value="PTRK_0000444500.1"/>
    <property type="gene ID" value="PTRK_0000444500"/>
</dbReference>
<dbReference type="EC" id="2.3.1.87" evidence="6"/>
<evidence type="ECO:0000256" key="6">
    <source>
        <dbReference type="ARBA" id="ARBA00039114"/>
    </source>
</evidence>
<evidence type="ECO:0000256" key="5">
    <source>
        <dbReference type="ARBA" id="ARBA00038182"/>
    </source>
</evidence>
<evidence type="ECO:0000256" key="8">
    <source>
        <dbReference type="ARBA" id="ARBA00050849"/>
    </source>
</evidence>
<keyword evidence="2" id="KW-0808">Transferase</keyword>
<evidence type="ECO:0000256" key="7">
    <source>
        <dbReference type="ARBA" id="ARBA00050189"/>
    </source>
</evidence>
<dbReference type="InterPro" id="IPR016181">
    <property type="entry name" value="Acyl_CoA_acyltransferase"/>
</dbReference>
<dbReference type="PROSITE" id="PS51186">
    <property type="entry name" value="GNAT"/>
    <property type="match status" value="1"/>
</dbReference>
<protein>
    <recommendedName>
        <fullName evidence="6">aralkylamine N-acetyltransferase</fullName>
        <ecNumber evidence="6">2.3.1.87</ecNumber>
    </recommendedName>
</protein>
<comment type="catalytic activity">
    <reaction evidence="8">
        <text>serotonin + octadecanoyl-CoA = N-octadecanoyl-serotonin + CoA + H(+)</text>
        <dbReference type="Rhea" id="RHEA:51400"/>
        <dbReference type="ChEBI" id="CHEBI:15378"/>
        <dbReference type="ChEBI" id="CHEBI:57287"/>
        <dbReference type="ChEBI" id="CHEBI:57394"/>
        <dbReference type="ChEBI" id="CHEBI:134065"/>
        <dbReference type="ChEBI" id="CHEBI:350546"/>
    </reaction>
    <physiologicalReaction direction="left-to-right" evidence="8">
        <dbReference type="Rhea" id="RHEA:51401"/>
    </physiologicalReaction>
</comment>
<dbReference type="Proteomes" id="UP000038045">
    <property type="component" value="Unplaced"/>
</dbReference>
<comment type="similarity">
    <text evidence="1">Belongs to the insulin family.</text>
</comment>
<evidence type="ECO:0000256" key="2">
    <source>
        <dbReference type="ARBA" id="ARBA00022679"/>
    </source>
</evidence>
<feature type="chain" id="PRO_5005891392" description="aralkylamine N-acetyltransferase" evidence="15">
    <location>
        <begin position="21"/>
        <end position="430"/>
    </location>
</feature>
<reference evidence="18" key="1">
    <citation type="submission" date="2017-02" db="UniProtKB">
        <authorList>
            <consortium name="WormBaseParasite"/>
        </authorList>
    </citation>
    <scope>IDENTIFICATION</scope>
</reference>
<evidence type="ECO:0000256" key="4">
    <source>
        <dbReference type="ARBA" id="ARBA00037926"/>
    </source>
</evidence>
<dbReference type="PROSITE" id="PS00262">
    <property type="entry name" value="INSULIN"/>
    <property type="match status" value="1"/>
</dbReference>
<comment type="catalytic activity">
    <reaction evidence="14">
        <text>serotonin + acetyl-CoA = N-acetylserotonin + CoA + H(+)</text>
        <dbReference type="Rhea" id="RHEA:25217"/>
        <dbReference type="ChEBI" id="CHEBI:15378"/>
        <dbReference type="ChEBI" id="CHEBI:17697"/>
        <dbReference type="ChEBI" id="CHEBI:57287"/>
        <dbReference type="ChEBI" id="CHEBI:57288"/>
        <dbReference type="ChEBI" id="CHEBI:350546"/>
        <dbReference type="EC" id="2.3.1.87"/>
    </reaction>
    <physiologicalReaction direction="left-to-right" evidence="14">
        <dbReference type="Rhea" id="RHEA:25218"/>
    </physiologicalReaction>
</comment>
<evidence type="ECO:0000256" key="14">
    <source>
        <dbReference type="ARBA" id="ARBA00052491"/>
    </source>
</evidence>
<dbReference type="STRING" id="131310.A0A0N4ZAG6"/>
<dbReference type="Pfam" id="PF00583">
    <property type="entry name" value="Acetyltransf_1"/>
    <property type="match status" value="1"/>
</dbReference>
<evidence type="ECO:0000256" key="13">
    <source>
        <dbReference type="ARBA" id="ARBA00052335"/>
    </source>
</evidence>
<organism evidence="17 18">
    <name type="scientific">Parastrongyloides trichosuri</name>
    <name type="common">Possum-specific nematode worm</name>
    <dbReference type="NCBI Taxonomy" id="131310"/>
    <lineage>
        <taxon>Eukaryota</taxon>
        <taxon>Metazoa</taxon>
        <taxon>Ecdysozoa</taxon>
        <taxon>Nematoda</taxon>
        <taxon>Chromadorea</taxon>
        <taxon>Rhabditida</taxon>
        <taxon>Tylenchina</taxon>
        <taxon>Panagrolaimomorpha</taxon>
        <taxon>Strongyloidoidea</taxon>
        <taxon>Strongyloididae</taxon>
        <taxon>Parastrongyloides</taxon>
    </lineage>
</organism>
<evidence type="ECO:0000259" key="16">
    <source>
        <dbReference type="PROSITE" id="PS51186"/>
    </source>
</evidence>
<comment type="catalytic activity">
    <reaction evidence="10">
        <text>dopamine + acetyl-CoA = N-acetyldopamine + CoA + H(+)</text>
        <dbReference type="Rhea" id="RHEA:51388"/>
        <dbReference type="ChEBI" id="CHEBI:15378"/>
        <dbReference type="ChEBI" id="CHEBI:57287"/>
        <dbReference type="ChEBI" id="CHEBI:57288"/>
        <dbReference type="ChEBI" id="CHEBI:59905"/>
        <dbReference type="ChEBI" id="CHEBI:125678"/>
    </reaction>
    <physiologicalReaction direction="left-to-right" evidence="10">
        <dbReference type="Rhea" id="RHEA:51389"/>
    </physiologicalReaction>
</comment>
<evidence type="ECO:0000313" key="18">
    <source>
        <dbReference type="WBParaSite" id="PTRK_0000444500.1"/>
    </source>
</evidence>
<name>A0A0N4ZAG6_PARTI</name>
<evidence type="ECO:0000256" key="9">
    <source>
        <dbReference type="ARBA" id="ARBA00051284"/>
    </source>
</evidence>
<dbReference type="FunFam" id="3.40.630.30:FF:000046">
    <property type="entry name" value="Dopamine N-acetyltransferase"/>
    <property type="match status" value="1"/>
</dbReference>
<accession>A0A0N4ZAG6</accession>
<keyword evidence="3 15" id="KW-0732">Signal</keyword>
<proteinExistence type="inferred from homology"/>
<evidence type="ECO:0000256" key="15">
    <source>
        <dbReference type="SAM" id="SignalP"/>
    </source>
</evidence>
<keyword evidence="17" id="KW-1185">Reference proteome</keyword>
<dbReference type="SUPFAM" id="SSF55729">
    <property type="entry name" value="Acyl-CoA N-acyltransferases (Nat)"/>
    <property type="match status" value="1"/>
</dbReference>
<evidence type="ECO:0000256" key="12">
    <source>
        <dbReference type="ARBA" id="ARBA00052178"/>
    </source>
</evidence>
<dbReference type="InterPro" id="IPR022353">
    <property type="entry name" value="Insulin_CS"/>
</dbReference>
<feature type="signal peptide" evidence="15">
    <location>
        <begin position="1"/>
        <end position="20"/>
    </location>
</feature>
<dbReference type="CDD" id="cd04301">
    <property type="entry name" value="NAT_SF"/>
    <property type="match status" value="1"/>
</dbReference>
<sequence>MSSRLLTFLLFLHLLSFGSTINSQQPICGKKMKDQIYRYCSTYICPEENSSILLMESITKTCCTRGCNEKEIQSFCCGSLITDADMTKSGSGVVYAYETKLPKQGKFLIPSDKESFIRISPLFGHNMDKIKNITWREVKSFSESIAKDSVDFISTKAKTFGASLDIVSSNVVEEGDESRDGKKTTLLDTIPIIHPNSSILSFIKAEEFDNKNIYDFLMDVFRIHEPITQNLDCQEIDLEDFFTDLASEYLIDNCSIVVFNEQKQLAGICLNSLHYIDPSKVDKNFNENYLKKDDFYEDYTKNPYRYDKAKKIDCFVSLLEKNYASILPSGIKKLLKIDIICVNPSYARLGIAKKLVELTEQFALQHQCDGIISCTTANGSRRLMEKKNFTPLRTLNFDDFKVNGEVVFQNLLDKGIGGALMFKRLSERDA</sequence>
<comment type="catalytic activity">
    <reaction evidence="9">
        <text>serotonin + (5Z,8Z,11Z,14Z)-eicosatetraenoyl-CoA = N-[(5Z,8Z,11Z,14Z)-eicosatetraenoyl]-serotonin + CoA + H(+)</text>
        <dbReference type="Rhea" id="RHEA:51396"/>
        <dbReference type="ChEBI" id="CHEBI:15378"/>
        <dbReference type="ChEBI" id="CHEBI:57287"/>
        <dbReference type="ChEBI" id="CHEBI:57368"/>
        <dbReference type="ChEBI" id="CHEBI:132255"/>
        <dbReference type="ChEBI" id="CHEBI:350546"/>
    </reaction>
    <physiologicalReaction direction="left-to-right" evidence="9">
        <dbReference type="Rhea" id="RHEA:51397"/>
    </physiologicalReaction>
</comment>
<comment type="catalytic activity">
    <reaction evidence="7">
        <text>dopamine + (9Z)-octadecenoyl-CoA = N-(9Z-octadecanoyl)-dopamine + CoA + H(+)</text>
        <dbReference type="Rhea" id="RHEA:51380"/>
        <dbReference type="ChEBI" id="CHEBI:15378"/>
        <dbReference type="ChEBI" id="CHEBI:31883"/>
        <dbReference type="ChEBI" id="CHEBI:57287"/>
        <dbReference type="ChEBI" id="CHEBI:57387"/>
        <dbReference type="ChEBI" id="CHEBI:59905"/>
    </reaction>
    <physiologicalReaction direction="left-to-right" evidence="7">
        <dbReference type="Rhea" id="RHEA:51381"/>
    </physiologicalReaction>
</comment>
<dbReference type="PANTHER" id="PTHR20905">
    <property type="entry name" value="N-ACETYLTRANSFERASE-RELATED"/>
    <property type="match status" value="1"/>
</dbReference>
<evidence type="ECO:0000256" key="3">
    <source>
        <dbReference type="ARBA" id="ARBA00022729"/>
    </source>
</evidence>
<comment type="catalytic activity">
    <reaction evidence="13">
        <text>dopamine + hexadecanoyl-CoA = N-hexadecanoyl-dopamine + CoA + H(+)</text>
        <dbReference type="Rhea" id="RHEA:51376"/>
        <dbReference type="ChEBI" id="CHEBI:15378"/>
        <dbReference type="ChEBI" id="CHEBI:57287"/>
        <dbReference type="ChEBI" id="CHEBI:57379"/>
        <dbReference type="ChEBI" id="CHEBI:59905"/>
        <dbReference type="ChEBI" id="CHEBI:134058"/>
    </reaction>
    <physiologicalReaction direction="left-to-right" evidence="13">
        <dbReference type="Rhea" id="RHEA:51377"/>
    </physiologicalReaction>
</comment>
<evidence type="ECO:0000256" key="11">
    <source>
        <dbReference type="ARBA" id="ARBA00051823"/>
    </source>
</evidence>
<feature type="domain" description="N-acetyltransferase" evidence="16">
    <location>
        <begin position="268"/>
        <end position="426"/>
    </location>
</feature>
<dbReference type="InterPro" id="IPR000182">
    <property type="entry name" value="GNAT_dom"/>
</dbReference>
<comment type="pathway">
    <text evidence="4">Aromatic compound metabolism; melatonin biosynthesis; melatonin from serotonin: step 1/2.</text>
</comment>
<dbReference type="PANTHER" id="PTHR20905:SF1">
    <property type="entry name" value="AT07410P-RELATED"/>
    <property type="match status" value="1"/>
</dbReference>
<comment type="catalytic activity">
    <reaction evidence="11">
        <text>serotonin + (9Z)-octadecenoyl-CoA = N-(9Z-octadecenoyl)-serotonin + CoA + H(+)</text>
        <dbReference type="Rhea" id="RHEA:51392"/>
        <dbReference type="ChEBI" id="CHEBI:15378"/>
        <dbReference type="ChEBI" id="CHEBI:57287"/>
        <dbReference type="ChEBI" id="CHEBI:57387"/>
        <dbReference type="ChEBI" id="CHEBI:134064"/>
        <dbReference type="ChEBI" id="CHEBI:350546"/>
    </reaction>
    <physiologicalReaction direction="left-to-right" evidence="11">
        <dbReference type="Rhea" id="RHEA:51393"/>
    </physiologicalReaction>
</comment>
<comment type="catalytic activity">
    <reaction evidence="12">
        <text>serotonin + hexadecanoyl-CoA = N-hexadecanoyl-serotonin + CoA + H(+)</text>
        <dbReference type="Rhea" id="RHEA:51384"/>
        <dbReference type="ChEBI" id="CHEBI:15378"/>
        <dbReference type="ChEBI" id="CHEBI:57287"/>
        <dbReference type="ChEBI" id="CHEBI:57379"/>
        <dbReference type="ChEBI" id="CHEBI:134059"/>
        <dbReference type="ChEBI" id="CHEBI:350546"/>
    </reaction>
    <physiologicalReaction direction="left-to-right" evidence="12">
        <dbReference type="Rhea" id="RHEA:51385"/>
    </physiologicalReaction>
</comment>
<dbReference type="SUPFAM" id="SSF56994">
    <property type="entry name" value="Insulin-like"/>
    <property type="match status" value="1"/>
</dbReference>
<dbReference type="AlphaFoldDB" id="A0A0N4ZAG6"/>
<dbReference type="InterPro" id="IPR036438">
    <property type="entry name" value="Insulin-like_sf"/>
</dbReference>
<evidence type="ECO:0000256" key="1">
    <source>
        <dbReference type="ARBA" id="ARBA00009034"/>
    </source>
</evidence>
<dbReference type="Gene3D" id="3.40.630.30">
    <property type="match status" value="1"/>
</dbReference>
<evidence type="ECO:0000256" key="10">
    <source>
        <dbReference type="ARBA" id="ARBA00051711"/>
    </source>
</evidence>